<dbReference type="InterPro" id="IPR036259">
    <property type="entry name" value="MFS_trans_sf"/>
</dbReference>
<evidence type="ECO:0000313" key="11">
    <source>
        <dbReference type="Proteomes" id="UP000832034"/>
    </source>
</evidence>
<feature type="transmembrane region" description="Helical" evidence="8">
    <location>
        <begin position="232"/>
        <end position="250"/>
    </location>
</feature>
<proteinExistence type="predicted"/>
<dbReference type="EMBL" id="CP091512">
    <property type="protein sequence ID" value="UOO91822.1"/>
    <property type="molecule type" value="Genomic_DNA"/>
</dbReference>
<feature type="transmembrane region" description="Helical" evidence="8">
    <location>
        <begin position="42"/>
        <end position="60"/>
    </location>
</feature>
<dbReference type="InterPro" id="IPR020846">
    <property type="entry name" value="MFS_dom"/>
</dbReference>
<name>A0ABY4E7T3_VITST</name>
<feature type="transmembrane region" description="Helical" evidence="8">
    <location>
        <begin position="197"/>
        <end position="220"/>
    </location>
</feature>
<feature type="transmembrane region" description="Helical" evidence="8">
    <location>
        <begin position="326"/>
        <end position="346"/>
    </location>
</feature>
<feature type="transmembrane region" description="Helical" evidence="8">
    <location>
        <begin position="72"/>
        <end position="90"/>
    </location>
</feature>
<feature type="transmembrane region" description="Helical" evidence="8">
    <location>
        <begin position="96"/>
        <end position="118"/>
    </location>
</feature>
<dbReference type="PANTHER" id="PTHR23521">
    <property type="entry name" value="TRANSPORTER MFS SUPERFAMILY"/>
    <property type="match status" value="1"/>
</dbReference>
<evidence type="ECO:0000313" key="10">
    <source>
        <dbReference type="EMBL" id="UOO91822.1"/>
    </source>
</evidence>
<gene>
    <name evidence="10" type="ORF">LVJ81_09285</name>
</gene>
<evidence type="ECO:0000256" key="8">
    <source>
        <dbReference type="SAM" id="Phobius"/>
    </source>
</evidence>
<feature type="compositionally biased region" description="Polar residues" evidence="7">
    <location>
        <begin position="423"/>
        <end position="438"/>
    </location>
</feature>
<dbReference type="SUPFAM" id="SSF103473">
    <property type="entry name" value="MFS general substrate transporter"/>
    <property type="match status" value="1"/>
</dbReference>
<dbReference type="InterPro" id="IPR047200">
    <property type="entry name" value="MFS_YcaD-like"/>
</dbReference>
<reference evidence="10" key="2">
    <citation type="journal article" date="2022" name="Res Sq">
        <title>Evolution of multicellular longitudinally dividing oral cavity symbionts (Neisseriaceae).</title>
        <authorList>
            <person name="Nyongesa S."/>
            <person name="Weber P."/>
            <person name="Bernet E."/>
            <person name="Pullido F."/>
            <person name="Nieckarz M."/>
            <person name="Delaby M."/>
            <person name="Nieves C."/>
            <person name="Viehboeck T."/>
            <person name="Krause N."/>
            <person name="Rivera-Millot A."/>
            <person name="Nakamura A."/>
            <person name="Vischer N."/>
            <person name="VanNieuwenhze M."/>
            <person name="Brun Y."/>
            <person name="Cava F."/>
            <person name="Bulgheresi S."/>
            <person name="Veyrier F."/>
        </authorList>
    </citation>
    <scope>NUCLEOTIDE SEQUENCE</scope>
    <source>
        <strain evidence="10">SAG 1488-6</strain>
    </source>
</reference>
<evidence type="ECO:0000259" key="9">
    <source>
        <dbReference type="PROSITE" id="PS50850"/>
    </source>
</evidence>
<feature type="domain" description="Major facilitator superfamily (MFS) profile" evidence="9">
    <location>
        <begin position="1"/>
        <end position="380"/>
    </location>
</feature>
<feature type="transmembrane region" description="Helical" evidence="8">
    <location>
        <begin position="262"/>
        <end position="280"/>
    </location>
</feature>
<feature type="transmembrane region" description="Helical" evidence="8">
    <location>
        <begin position="286"/>
        <end position="305"/>
    </location>
</feature>
<keyword evidence="11" id="KW-1185">Reference proteome</keyword>
<feature type="compositionally biased region" description="Low complexity" evidence="7">
    <location>
        <begin position="408"/>
        <end position="422"/>
    </location>
</feature>
<keyword evidence="6 8" id="KW-0472">Membrane</keyword>
<evidence type="ECO:0000256" key="6">
    <source>
        <dbReference type="ARBA" id="ARBA00023136"/>
    </source>
</evidence>
<feature type="transmembrane region" description="Helical" evidence="8">
    <location>
        <begin position="7"/>
        <end position="30"/>
    </location>
</feature>
<evidence type="ECO:0000256" key="5">
    <source>
        <dbReference type="ARBA" id="ARBA00022989"/>
    </source>
</evidence>
<keyword evidence="3" id="KW-1003">Cell membrane</keyword>
<sequence length="486" mass="52194">MKSIMALSSLFTSVSVLFIGVGLFIFFSNIELANAGVSSEKIGLINAGFYFGALLSGIAAQRWVAKVGHIRAFALFTALVVISILMHVLVKNEYALVGFRVILGFADYSLLMVVESWLNARSTNKNRSSILAVYTMVFYMAFMVASLVIAYPIGAASMYVLCAILAVGAIIPIMLTRTEQPELPHKMGISFPKLWEVVPLALLGTVVAGFLVGGFITMAPVYVSLRGLDNQVASYFILAAMTAGLMIQIPMGKFSYRFGRRAGLILASSFAIVAAALMWTLGQYEYVLIGSAFLMGCGVFTMYSLSSARANDSIPAHSNVVEVGRSLLFSYCIGSFLSPLLLGFLMKYMGAEGFVLQYLVLAGILLVFALTQAVIPLAKRGRYVSMPVNAGMGSVLVAQELEDVQAQQAQESADAASAGESETIVTASSPVSQETQKDNTVLQDASIVLDESLKAEAIIIEDTKPMMMEEGVDKSENADKNSLTTL</sequence>
<feature type="transmembrane region" description="Helical" evidence="8">
    <location>
        <begin position="157"/>
        <end position="176"/>
    </location>
</feature>
<dbReference type="Pfam" id="PF07690">
    <property type="entry name" value="MFS_1"/>
    <property type="match status" value="1"/>
</dbReference>
<feature type="transmembrane region" description="Helical" evidence="8">
    <location>
        <begin position="358"/>
        <end position="378"/>
    </location>
</feature>
<dbReference type="PANTHER" id="PTHR23521:SF2">
    <property type="entry name" value="TRANSPORTER MFS SUPERFAMILY"/>
    <property type="match status" value="1"/>
</dbReference>
<keyword evidence="4 8" id="KW-0812">Transmembrane</keyword>
<dbReference type="RefSeq" id="WP_169708858.1">
    <property type="nucleotide sequence ID" value="NZ_CP091512.1"/>
</dbReference>
<comment type="subcellular location">
    <subcellularLocation>
        <location evidence="1">Cell membrane</location>
        <topology evidence="1">Multi-pass membrane protein</topology>
    </subcellularLocation>
</comment>
<accession>A0ABY4E7T3</accession>
<dbReference type="CDD" id="cd17477">
    <property type="entry name" value="MFS_YcaD_like"/>
    <property type="match status" value="1"/>
</dbReference>
<evidence type="ECO:0000256" key="3">
    <source>
        <dbReference type="ARBA" id="ARBA00022475"/>
    </source>
</evidence>
<dbReference type="InterPro" id="IPR011701">
    <property type="entry name" value="MFS"/>
</dbReference>
<evidence type="ECO:0000256" key="2">
    <source>
        <dbReference type="ARBA" id="ARBA00022448"/>
    </source>
</evidence>
<protein>
    <submittedName>
        <fullName evidence="10">MFS transporter</fullName>
    </submittedName>
</protein>
<evidence type="ECO:0000256" key="1">
    <source>
        <dbReference type="ARBA" id="ARBA00004651"/>
    </source>
</evidence>
<keyword evidence="5 8" id="KW-1133">Transmembrane helix</keyword>
<organism evidence="10 11">
    <name type="scientific">Vitreoscilla stercoraria</name>
    <dbReference type="NCBI Taxonomy" id="61"/>
    <lineage>
        <taxon>Bacteria</taxon>
        <taxon>Pseudomonadati</taxon>
        <taxon>Pseudomonadota</taxon>
        <taxon>Betaproteobacteria</taxon>
        <taxon>Neisseriales</taxon>
        <taxon>Neisseriaceae</taxon>
        <taxon>Vitreoscilla</taxon>
    </lineage>
</organism>
<keyword evidence="2" id="KW-0813">Transport</keyword>
<dbReference type="Gene3D" id="1.20.1250.20">
    <property type="entry name" value="MFS general substrate transporter like domains"/>
    <property type="match status" value="2"/>
</dbReference>
<evidence type="ECO:0000256" key="4">
    <source>
        <dbReference type="ARBA" id="ARBA00022692"/>
    </source>
</evidence>
<evidence type="ECO:0000256" key="7">
    <source>
        <dbReference type="SAM" id="MobiDB-lite"/>
    </source>
</evidence>
<feature type="transmembrane region" description="Helical" evidence="8">
    <location>
        <begin position="130"/>
        <end position="151"/>
    </location>
</feature>
<feature type="region of interest" description="Disordered" evidence="7">
    <location>
        <begin position="408"/>
        <end position="438"/>
    </location>
</feature>
<dbReference type="PROSITE" id="PS50850">
    <property type="entry name" value="MFS"/>
    <property type="match status" value="1"/>
</dbReference>
<dbReference type="Proteomes" id="UP000832034">
    <property type="component" value="Chromosome"/>
</dbReference>
<reference evidence="10" key="1">
    <citation type="submission" date="2021-12" db="EMBL/GenBank/DDBJ databases">
        <authorList>
            <person name="Veyrier F.J."/>
        </authorList>
    </citation>
    <scope>NUCLEOTIDE SEQUENCE</scope>
    <source>
        <strain evidence="10">SAG 1488-6</strain>
    </source>
</reference>